<dbReference type="GO" id="GO:0005634">
    <property type="term" value="C:nucleus"/>
    <property type="evidence" value="ECO:0007669"/>
    <property type="project" value="TreeGrafter"/>
</dbReference>
<evidence type="ECO:0000313" key="2">
    <source>
        <dbReference type="EMBL" id="KIO32465.1"/>
    </source>
</evidence>
<feature type="compositionally biased region" description="Low complexity" evidence="1">
    <location>
        <begin position="207"/>
        <end position="222"/>
    </location>
</feature>
<feature type="compositionally biased region" description="Polar residues" evidence="1">
    <location>
        <begin position="16"/>
        <end position="31"/>
    </location>
</feature>
<evidence type="ECO:0008006" key="4">
    <source>
        <dbReference type="Google" id="ProtNLM"/>
    </source>
</evidence>
<feature type="region of interest" description="Disordered" evidence="1">
    <location>
        <begin position="1"/>
        <end position="282"/>
    </location>
</feature>
<keyword evidence="3" id="KW-1185">Reference proteome</keyword>
<dbReference type="PANTHER" id="PTHR13621:SF2">
    <property type="entry name" value="PROLINE-RICH PROTEIN PRCC"/>
    <property type="match status" value="1"/>
</dbReference>
<dbReference type="STRING" id="1051891.A0A0C3QJI3"/>
<gene>
    <name evidence="2" type="ORF">M407DRAFT_13899</name>
</gene>
<dbReference type="AlphaFoldDB" id="A0A0C3QJI3"/>
<accession>A0A0C3QJI3</accession>
<evidence type="ECO:0000313" key="3">
    <source>
        <dbReference type="Proteomes" id="UP000054248"/>
    </source>
</evidence>
<sequence>MLGLDDYGSDVESDASDSSKQTAKTSTLTSQAKPKSSLSSLLPPAKRGSSIALPPPANAPSPSPGGLNLPPPTKSKKRDGPIKITVAALKPAEDEDADEPQVKKRRLDTDGEKKVGAGSSSLLNMLPAPKKAAPEKPAEQPKVLGGGGRGQDVSVAEAPTMIGATQAAIEEDDPKLAFLPPHLRKPRTTPAPSLSKPLGSGLPTYQAAGASSSSGPSRTAAPKLPEPEEDFFSLGSKPSSSKPSASSSTTASISISRPSALSAAPQVKEYEPPPPTPFDPYPGYYQNPNGEWAAYDPGYYKKYWESWQAEYSERGKGRDGKGWEGVENEDMVDVNAVEELKKSQLAEREKAKGLTAKPATVVAPPPTIALQKSGTVARSRHQLSTLLQEAYSNRAVIEEKLAEGRRNRKEAGNKYGF</sequence>
<name>A0A0C3QJI3_9AGAM</name>
<proteinExistence type="predicted"/>
<dbReference type="EMBL" id="KN822954">
    <property type="protein sequence ID" value="KIO32465.1"/>
    <property type="molecule type" value="Genomic_DNA"/>
</dbReference>
<dbReference type="OrthoDB" id="2555634at2759"/>
<dbReference type="HOGENOM" id="CLU_044111_0_0_1"/>
<evidence type="ECO:0000256" key="1">
    <source>
        <dbReference type="SAM" id="MobiDB-lite"/>
    </source>
</evidence>
<reference evidence="2 3" key="1">
    <citation type="submission" date="2014-04" db="EMBL/GenBank/DDBJ databases">
        <authorList>
            <consortium name="DOE Joint Genome Institute"/>
            <person name="Kuo A."/>
            <person name="Girlanda M."/>
            <person name="Perotto S."/>
            <person name="Kohler A."/>
            <person name="Nagy L.G."/>
            <person name="Floudas D."/>
            <person name="Copeland A."/>
            <person name="Barry K.W."/>
            <person name="Cichocki N."/>
            <person name="Veneault-Fourrey C."/>
            <person name="LaButti K."/>
            <person name="Lindquist E.A."/>
            <person name="Lipzen A."/>
            <person name="Lundell T."/>
            <person name="Morin E."/>
            <person name="Murat C."/>
            <person name="Sun H."/>
            <person name="Tunlid A."/>
            <person name="Henrissat B."/>
            <person name="Grigoriev I.V."/>
            <person name="Hibbett D.S."/>
            <person name="Martin F."/>
            <person name="Nordberg H.P."/>
            <person name="Cantor M.N."/>
            <person name="Hua S.X."/>
        </authorList>
    </citation>
    <scope>NUCLEOTIDE SEQUENCE [LARGE SCALE GENOMIC DNA]</scope>
    <source>
        <strain evidence="2 3">MUT 4182</strain>
    </source>
</reference>
<dbReference type="PANTHER" id="PTHR13621">
    <property type="entry name" value="PROLINE-RICH PROTEIN PRCC"/>
    <property type="match status" value="1"/>
</dbReference>
<feature type="compositionally biased region" description="Low complexity" evidence="1">
    <location>
        <begin position="236"/>
        <end position="256"/>
    </location>
</feature>
<dbReference type="Proteomes" id="UP000054248">
    <property type="component" value="Unassembled WGS sequence"/>
</dbReference>
<reference evidence="3" key="2">
    <citation type="submission" date="2015-01" db="EMBL/GenBank/DDBJ databases">
        <title>Evolutionary Origins and Diversification of the Mycorrhizal Mutualists.</title>
        <authorList>
            <consortium name="DOE Joint Genome Institute"/>
            <consortium name="Mycorrhizal Genomics Consortium"/>
            <person name="Kohler A."/>
            <person name="Kuo A."/>
            <person name="Nagy L.G."/>
            <person name="Floudas D."/>
            <person name="Copeland A."/>
            <person name="Barry K.W."/>
            <person name="Cichocki N."/>
            <person name="Veneault-Fourrey C."/>
            <person name="LaButti K."/>
            <person name="Lindquist E.A."/>
            <person name="Lipzen A."/>
            <person name="Lundell T."/>
            <person name="Morin E."/>
            <person name="Murat C."/>
            <person name="Riley R."/>
            <person name="Ohm R."/>
            <person name="Sun H."/>
            <person name="Tunlid A."/>
            <person name="Henrissat B."/>
            <person name="Grigoriev I.V."/>
            <person name="Hibbett D.S."/>
            <person name="Martin F."/>
        </authorList>
    </citation>
    <scope>NUCLEOTIDE SEQUENCE [LARGE SCALE GENOMIC DNA]</scope>
    <source>
        <strain evidence="3">MUT 4182</strain>
    </source>
</reference>
<dbReference type="Pfam" id="PF10253">
    <property type="entry name" value="PRCC"/>
    <property type="match status" value="1"/>
</dbReference>
<dbReference type="InterPro" id="IPR018800">
    <property type="entry name" value="PRCC"/>
</dbReference>
<feature type="compositionally biased region" description="Pro residues" evidence="1">
    <location>
        <begin position="53"/>
        <end position="73"/>
    </location>
</feature>
<protein>
    <recommendedName>
        <fullName evidence="4">Mitotic checkpoint regulator, MAD2B-interacting-domain-containing protein</fullName>
    </recommendedName>
</protein>
<organism evidence="2 3">
    <name type="scientific">Tulasnella calospora MUT 4182</name>
    <dbReference type="NCBI Taxonomy" id="1051891"/>
    <lineage>
        <taxon>Eukaryota</taxon>
        <taxon>Fungi</taxon>
        <taxon>Dikarya</taxon>
        <taxon>Basidiomycota</taxon>
        <taxon>Agaricomycotina</taxon>
        <taxon>Agaricomycetes</taxon>
        <taxon>Cantharellales</taxon>
        <taxon>Tulasnellaceae</taxon>
        <taxon>Tulasnella</taxon>
    </lineage>
</organism>
<feature type="compositionally biased region" description="Low complexity" evidence="1">
    <location>
        <begin position="32"/>
        <end position="52"/>
    </location>
</feature>